<comment type="catalytic activity">
    <reaction evidence="12 13">
        <text>Endonucleolytic cleavage at a junction such as a reciprocal single-stranded crossover between two homologous DNA duplexes (Holliday junction).</text>
        <dbReference type="EC" id="3.1.21.10"/>
    </reaction>
</comment>
<keyword evidence="2 13" id="KW-0963">Cytoplasm</keyword>
<dbReference type="AlphaFoldDB" id="A0A1G1XYQ5"/>
<dbReference type="SUPFAM" id="SSF53098">
    <property type="entry name" value="Ribonuclease H-like"/>
    <property type="match status" value="1"/>
</dbReference>
<feature type="binding site" evidence="13">
    <location>
        <position position="140"/>
    </location>
    <ligand>
        <name>Mg(2+)</name>
        <dbReference type="ChEBI" id="CHEBI:18420"/>
        <label>1</label>
    </ligand>
</feature>
<feature type="active site" evidence="13">
    <location>
        <position position="140"/>
    </location>
</feature>
<keyword evidence="9 13" id="KW-0238">DNA-binding</keyword>
<dbReference type="NCBIfam" id="NF000711">
    <property type="entry name" value="PRK00039.2-1"/>
    <property type="match status" value="1"/>
</dbReference>
<dbReference type="Pfam" id="PF02075">
    <property type="entry name" value="RuvC"/>
    <property type="match status" value="1"/>
</dbReference>
<evidence type="ECO:0000256" key="12">
    <source>
        <dbReference type="ARBA" id="ARBA00029354"/>
    </source>
</evidence>
<dbReference type="EC" id="3.1.21.10" evidence="13 14"/>
<dbReference type="PANTHER" id="PTHR30194">
    <property type="entry name" value="CROSSOVER JUNCTION ENDODEOXYRIBONUCLEASE RUVC"/>
    <property type="match status" value="1"/>
</dbReference>
<dbReference type="GO" id="GO:0003677">
    <property type="term" value="F:DNA binding"/>
    <property type="evidence" value="ECO:0007669"/>
    <property type="project" value="UniProtKB-KW"/>
</dbReference>
<evidence type="ECO:0000256" key="10">
    <source>
        <dbReference type="ARBA" id="ARBA00023172"/>
    </source>
</evidence>
<evidence type="ECO:0000256" key="13">
    <source>
        <dbReference type="HAMAP-Rule" id="MF_00034"/>
    </source>
</evidence>
<gene>
    <name evidence="13" type="primary">ruvC</name>
    <name evidence="15" type="ORF">A2744_00605</name>
</gene>
<feature type="active site" evidence="13">
    <location>
        <position position="67"/>
    </location>
</feature>
<keyword evidence="7 13" id="KW-0378">Hydrolase</keyword>
<reference evidence="15 16" key="1">
    <citation type="journal article" date="2016" name="Nat. Commun.">
        <title>Thousands of microbial genomes shed light on interconnected biogeochemical processes in an aquifer system.</title>
        <authorList>
            <person name="Anantharaman K."/>
            <person name="Brown C.T."/>
            <person name="Hug L.A."/>
            <person name="Sharon I."/>
            <person name="Castelle C.J."/>
            <person name="Probst A.J."/>
            <person name="Thomas B.C."/>
            <person name="Singh A."/>
            <person name="Wilkins M.J."/>
            <person name="Karaoz U."/>
            <person name="Brodie E.L."/>
            <person name="Williams K.H."/>
            <person name="Hubbard S.S."/>
            <person name="Banfield J.F."/>
        </authorList>
    </citation>
    <scope>NUCLEOTIDE SEQUENCE [LARGE SCALE GENOMIC DNA]</scope>
</reference>
<keyword evidence="6 13" id="KW-0227">DNA damage</keyword>
<dbReference type="GO" id="GO:0000287">
    <property type="term" value="F:magnesium ion binding"/>
    <property type="evidence" value="ECO:0007669"/>
    <property type="project" value="UniProtKB-UniRule"/>
</dbReference>
<dbReference type="PRINTS" id="PR00696">
    <property type="entry name" value="RSOLVASERUVC"/>
</dbReference>
<comment type="similarity">
    <text evidence="1 13">Belongs to the RuvC family.</text>
</comment>
<dbReference type="HAMAP" id="MF_00034">
    <property type="entry name" value="RuvC"/>
    <property type="match status" value="1"/>
</dbReference>
<dbReference type="GO" id="GO:0006281">
    <property type="term" value="P:DNA repair"/>
    <property type="evidence" value="ECO:0007669"/>
    <property type="project" value="UniProtKB-UniRule"/>
</dbReference>
<dbReference type="STRING" id="1797535.A2744_00605"/>
<keyword evidence="5 13" id="KW-0255">Endonuclease</keyword>
<dbReference type="GO" id="GO:0048476">
    <property type="term" value="C:Holliday junction resolvase complex"/>
    <property type="evidence" value="ECO:0007669"/>
    <property type="project" value="UniProtKB-UniRule"/>
</dbReference>
<feature type="active site" evidence="13">
    <location>
        <position position="7"/>
    </location>
</feature>
<evidence type="ECO:0000256" key="1">
    <source>
        <dbReference type="ARBA" id="ARBA00009518"/>
    </source>
</evidence>
<name>A0A1G1XYQ5_9BACT</name>
<accession>A0A1G1XYQ5</accession>
<feature type="binding site" evidence="13">
    <location>
        <position position="67"/>
    </location>
    <ligand>
        <name>Mg(2+)</name>
        <dbReference type="ChEBI" id="CHEBI:18420"/>
        <label>2</label>
    </ligand>
</feature>
<keyword evidence="3 13" id="KW-0540">Nuclease</keyword>
<keyword evidence="8 13" id="KW-0460">Magnesium</keyword>
<dbReference type="InterPro" id="IPR002176">
    <property type="entry name" value="X-over_junc_endoDNase_RuvC"/>
</dbReference>
<keyword evidence="4 13" id="KW-0479">Metal-binding</keyword>
<evidence type="ECO:0000313" key="16">
    <source>
        <dbReference type="Proteomes" id="UP000178240"/>
    </source>
</evidence>
<evidence type="ECO:0000256" key="6">
    <source>
        <dbReference type="ARBA" id="ARBA00022763"/>
    </source>
</evidence>
<evidence type="ECO:0000313" key="15">
    <source>
        <dbReference type="EMBL" id="OGY45215.1"/>
    </source>
</evidence>
<comment type="function">
    <text evidence="13">The RuvA-RuvB-RuvC complex processes Holliday junction (HJ) DNA during genetic recombination and DNA repair. Endonuclease that resolves HJ intermediates. Cleaves cruciform DNA by making single-stranded nicks across the HJ at symmetrical positions within the homologous arms, yielding a 5'-phosphate and a 3'-hydroxyl group; requires a central core of homology in the junction. The consensus cleavage sequence is 5'-(A/T)TT(C/G)-3'. Cleavage occurs on the 3'-side of the TT dinucleotide at the point of strand exchange. HJ branch migration catalyzed by RuvA-RuvB allows RuvC to scan DNA until it finds its consensus sequence, where it cleaves and resolves the cruciform DNA.</text>
</comment>
<sequence length="155" mass="16761">MVILGIDPGLADTGFGVIEKLGHQLTAIDCGSIKTPAKTLIENRLKTIYQELNKLIKKYRPQLIGVEQIFFAKNAKTAIAVSQARGVILLTAGQHHIPIVEFSPLQVKMALTSYGQASKNQVEQMVKIILKLKSIPKPDDAADALAIAICSANQS</sequence>
<proteinExistence type="inferred from homology"/>
<dbReference type="PANTHER" id="PTHR30194:SF3">
    <property type="entry name" value="CROSSOVER JUNCTION ENDODEOXYRIBONUCLEASE RUVC"/>
    <property type="match status" value="1"/>
</dbReference>
<evidence type="ECO:0000256" key="3">
    <source>
        <dbReference type="ARBA" id="ARBA00022722"/>
    </source>
</evidence>
<dbReference type="Gene3D" id="3.30.420.10">
    <property type="entry name" value="Ribonuclease H-like superfamily/Ribonuclease H"/>
    <property type="match status" value="1"/>
</dbReference>
<dbReference type="FunFam" id="3.30.420.10:FF:000002">
    <property type="entry name" value="Crossover junction endodeoxyribonuclease RuvC"/>
    <property type="match status" value="1"/>
</dbReference>
<dbReference type="CDD" id="cd16962">
    <property type="entry name" value="RuvC"/>
    <property type="match status" value="1"/>
</dbReference>
<protein>
    <recommendedName>
        <fullName evidence="13 14">Crossover junction endodeoxyribonuclease RuvC</fullName>
        <ecNumber evidence="13 14">3.1.21.10</ecNumber>
    </recommendedName>
    <alternativeName>
        <fullName evidence="13">Holliday junction nuclease RuvC</fullName>
    </alternativeName>
    <alternativeName>
        <fullName evidence="13">Holliday junction resolvase RuvC</fullName>
    </alternativeName>
</protein>
<keyword evidence="11 13" id="KW-0234">DNA repair</keyword>
<keyword evidence="10 13" id="KW-0233">DNA recombination</keyword>
<comment type="cofactor">
    <cofactor evidence="13">
        <name>Mg(2+)</name>
        <dbReference type="ChEBI" id="CHEBI:18420"/>
    </cofactor>
    <text evidence="13">Binds 2 Mg(2+) ion per subunit.</text>
</comment>
<dbReference type="InterPro" id="IPR012337">
    <property type="entry name" value="RNaseH-like_sf"/>
</dbReference>
<evidence type="ECO:0000256" key="5">
    <source>
        <dbReference type="ARBA" id="ARBA00022759"/>
    </source>
</evidence>
<evidence type="ECO:0000256" key="14">
    <source>
        <dbReference type="NCBIfam" id="TIGR00228"/>
    </source>
</evidence>
<comment type="subunit">
    <text evidence="13">Homodimer which binds Holliday junction (HJ) DNA. The HJ becomes 2-fold symmetrical on binding to RuvC with unstacked arms; it has a different conformation from HJ DNA in complex with RuvA. In the full resolvosome a probable DNA-RuvA(4)-RuvB(12)-RuvC(2) complex forms which resolves the HJ.</text>
</comment>
<evidence type="ECO:0000256" key="4">
    <source>
        <dbReference type="ARBA" id="ARBA00022723"/>
    </source>
</evidence>
<dbReference type="GO" id="GO:0008821">
    <property type="term" value="F:crossover junction DNA endonuclease activity"/>
    <property type="evidence" value="ECO:0007669"/>
    <property type="project" value="UniProtKB-UniRule"/>
</dbReference>
<dbReference type="EMBL" id="MHIE01000024">
    <property type="protein sequence ID" value="OGY45215.1"/>
    <property type="molecule type" value="Genomic_DNA"/>
</dbReference>
<evidence type="ECO:0000256" key="9">
    <source>
        <dbReference type="ARBA" id="ARBA00023125"/>
    </source>
</evidence>
<evidence type="ECO:0000256" key="7">
    <source>
        <dbReference type="ARBA" id="ARBA00022801"/>
    </source>
</evidence>
<comment type="caution">
    <text evidence="15">The sequence shown here is derived from an EMBL/GenBank/DDBJ whole genome shotgun (WGS) entry which is preliminary data.</text>
</comment>
<dbReference type="GO" id="GO:0006310">
    <property type="term" value="P:DNA recombination"/>
    <property type="evidence" value="ECO:0007669"/>
    <property type="project" value="UniProtKB-UniRule"/>
</dbReference>
<dbReference type="InterPro" id="IPR036397">
    <property type="entry name" value="RNaseH_sf"/>
</dbReference>
<evidence type="ECO:0000256" key="8">
    <source>
        <dbReference type="ARBA" id="ARBA00022842"/>
    </source>
</evidence>
<dbReference type="GO" id="GO:0005737">
    <property type="term" value="C:cytoplasm"/>
    <property type="evidence" value="ECO:0007669"/>
    <property type="project" value="UniProtKB-SubCell"/>
</dbReference>
<dbReference type="NCBIfam" id="TIGR00228">
    <property type="entry name" value="ruvC"/>
    <property type="match status" value="1"/>
</dbReference>
<evidence type="ECO:0000256" key="2">
    <source>
        <dbReference type="ARBA" id="ARBA00022490"/>
    </source>
</evidence>
<dbReference type="Proteomes" id="UP000178240">
    <property type="component" value="Unassembled WGS sequence"/>
</dbReference>
<feature type="binding site" evidence="13">
    <location>
        <position position="7"/>
    </location>
    <ligand>
        <name>Mg(2+)</name>
        <dbReference type="ChEBI" id="CHEBI:18420"/>
        <label>1</label>
    </ligand>
</feature>
<organism evidence="15 16">
    <name type="scientific">Candidatus Buchananbacteria bacterium RIFCSPHIGHO2_01_FULL_44_11</name>
    <dbReference type="NCBI Taxonomy" id="1797535"/>
    <lineage>
        <taxon>Bacteria</taxon>
        <taxon>Candidatus Buchananiibacteriota</taxon>
    </lineage>
</organism>
<evidence type="ECO:0000256" key="11">
    <source>
        <dbReference type="ARBA" id="ARBA00023204"/>
    </source>
</evidence>
<comment type="subcellular location">
    <subcellularLocation>
        <location evidence="13">Cytoplasm</location>
    </subcellularLocation>
</comment>